<keyword evidence="4" id="KW-0547">Nucleotide-binding</keyword>
<dbReference type="GO" id="GO:0015408">
    <property type="term" value="F:ABC-type ferric iron transporter activity"/>
    <property type="evidence" value="ECO:0007669"/>
    <property type="project" value="InterPro"/>
</dbReference>
<sequence length="313" mass="34216">MWPVLGGPSSGCGKTTALRLIAGFSHPDAGSIRIAGESVHEEKRRVGMVFQEGALFPHLTVEQNIAYGLSKEDNRAERIDEVVRMTGLEGLTQRMPYELSGGQQQRVALARALAPRPELLLLDEPFSNLDPGLREQVRRDVMGILRGSGITAVFVTHDQEEAMYVGDTIAVMNRGKIEQQGTPHDIFHQPQSKFVAEFIGMVDFVPAQWEDAQFVTAIGSTGWPTPPSAEGILEAMVRPDCVECYPSEDGNGVVADREFRGAFFLYRIVLNSGGSVRCLLSHADEYELGERVAVHVRCGHSLKPFVDGVALAG</sequence>
<evidence type="ECO:0000313" key="12">
    <source>
        <dbReference type="Proteomes" id="UP001174909"/>
    </source>
</evidence>
<evidence type="ECO:0000256" key="8">
    <source>
        <dbReference type="ARBA" id="ARBA00023065"/>
    </source>
</evidence>
<dbReference type="EMBL" id="CASHTH010001597">
    <property type="protein sequence ID" value="CAI8017139.1"/>
    <property type="molecule type" value="Genomic_DNA"/>
</dbReference>
<dbReference type="SMART" id="SM00382">
    <property type="entry name" value="AAA"/>
    <property type="match status" value="1"/>
</dbReference>
<dbReference type="Gene3D" id="3.40.50.300">
    <property type="entry name" value="P-loop containing nucleotide triphosphate hydrolases"/>
    <property type="match status" value="1"/>
</dbReference>
<evidence type="ECO:0000259" key="10">
    <source>
        <dbReference type="PROSITE" id="PS50893"/>
    </source>
</evidence>
<keyword evidence="6" id="KW-0408">Iron</keyword>
<keyword evidence="12" id="KW-1185">Reference proteome</keyword>
<accession>A0AA35WE38</accession>
<keyword evidence="1" id="KW-0813">Transport</keyword>
<dbReference type="GO" id="GO:0005524">
    <property type="term" value="F:ATP binding"/>
    <property type="evidence" value="ECO:0007669"/>
    <property type="project" value="UniProtKB-KW"/>
</dbReference>
<evidence type="ECO:0000256" key="5">
    <source>
        <dbReference type="ARBA" id="ARBA00022840"/>
    </source>
</evidence>
<organism evidence="11 12">
    <name type="scientific">Geodia barretti</name>
    <name type="common">Barrett's horny sponge</name>
    <dbReference type="NCBI Taxonomy" id="519541"/>
    <lineage>
        <taxon>Eukaryota</taxon>
        <taxon>Metazoa</taxon>
        <taxon>Porifera</taxon>
        <taxon>Demospongiae</taxon>
        <taxon>Heteroscleromorpha</taxon>
        <taxon>Tetractinellida</taxon>
        <taxon>Astrophorina</taxon>
        <taxon>Geodiidae</taxon>
        <taxon>Geodia</taxon>
    </lineage>
</organism>
<dbReference type="Pfam" id="PF08402">
    <property type="entry name" value="TOBE_2"/>
    <property type="match status" value="1"/>
</dbReference>
<dbReference type="CDD" id="cd03259">
    <property type="entry name" value="ABC_Carb_Solutes_like"/>
    <property type="match status" value="1"/>
</dbReference>
<keyword evidence="2" id="KW-1003">Cell membrane</keyword>
<dbReference type="InterPro" id="IPR013611">
    <property type="entry name" value="Transp-assoc_OB_typ2"/>
</dbReference>
<dbReference type="PANTHER" id="PTHR42781:SF4">
    <property type="entry name" value="SPERMIDINE_PUTRESCINE IMPORT ATP-BINDING PROTEIN POTA"/>
    <property type="match status" value="1"/>
</dbReference>
<keyword evidence="3" id="KW-0410">Iron transport</keyword>
<dbReference type="SUPFAM" id="SSF52540">
    <property type="entry name" value="P-loop containing nucleoside triphosphate hydrolases"/>
    <property type="match status" value="1"/>
</dbReference>
<dbReference type="InterPro" id="IPR017871">
    <property type="entry name" value="ABC_transporter-like_CS"/>
</dbReference>
<dbReference type="InterPro" id="IPR050093">
    <property type="entry name" value="ABC_SmlMolc_Importer"/>
</dbReference>
<keyword evidence="9" id="KW-0472">Membrane</keyword>
<evidence type="ECO:0000256" key="2">
    <source>
        <dbReference type="ARBA" id="ARBA00022475"/>
    </source>
</evidence>
<dbReference type="Pfam" id="PF00005">
    <property type="entry name" value="ABC_tran"/>
    <property type="match status" value="1"/>
</dbReference>
<evidence type="ECO:0000256" key="4">
    <source>
        <dbReference type="ARBA" id="ARBA00022741"/>
    </source>
</evidence>
<dbReference type="InterPro" id="IPR003593">
    <property type="entry name" value="AAA+_ATPase"/>
</dbReference>
<feature type="domain" description="ABC transporter" evidence="10">
    <location>
        <begin position="5"/>
        <end position="199"/>
    </location>
</feature>
<evidence type="ECO:0000256" key="3">
    <source>
        <dbReference type="ARBA" id="ARBA00022496"/>
    </source>
</evidence>
<dbReference type="GO" id="GO:0016887">
    <property type="term" value="F:ATP hydrolysis activity"/>
    <property type="evidence" value="ECO:0007669"/>
    <property type="project" value="InterPro"/>
</dbReference>
<evidence type="ECO:0000256" key="9">
    <source>
        <dbReference type="ARBA" id="ARBA00023136"/>
    </source>
</evidence>
<keyword evidence="8" id="KW-0406">Ion transport</keyword>
<protein>
    <submittedName>
        <fullName evidence="11">Spermidine/putrescine import ATP-binding protein PotA</fullName>
    </submittedName>
</protein>
<dbReference type="InterPro" id="IPR015853">
    <property type="entry name" value="ABC_transpr_FbpC"/>
</dbReference>
<gene>
    <name evidence="11" type="ORF">GBAR_LOCUS10455</name>
</gene>
<dbReference type="InterPro" id="IPR003439">
    <property type="entry name" value="ABC_transporter-like_ATP-bd"/>
</dbReference>
<evidence type="ECO:0000256" key="7">
    <source>
        <dbReference type="ARBA" id="ARBA00023032"/>
    </source>
</evidence>
<dbReference type="PROSITE" id="PS00211">
    <property type="entry name" value="ABC_TRANSPORTER_1"/>
    <property type="match status" value="1"/>
</dbReference>
<proteinExistence type="predicted"/>
<dbReference type="FunFam" id="3.40.50.300:FF:000425">
    <property type="entry name" value="Probable ABC transporter, ATP-binding subunit"/>
    <property type="match status" value="1"/>
</dbReference>
<name>A0AA35WE38_GEOBA</name>
<dbReference type="InterPro" id="IPR027417">
    <property type="entry name" value="P-loop_NTPase"/>
</dbReference>
<dbReference type="Proteomes" id="UP001174909">
    <property type="component" value="Unassembled WGS sequence"/>
</dbReference>
<dbReference type="GO" id="GO:0043190">
    <property type="term" value="C:ATP-binding cassette (ABC) transporter complex"/>
    <property type="evidence" value="ECO:0007669"/>
    <property type="project" value="InterPro"/>
</dbReference>
<reference evidence="11" key="1">
    <citation type="submission" date="2023-03" db="EMBL/GenBank/DDBJ databases">
        <authorList>
            <person name="Steffen K."/>
            <person name="Cardenas P."/>
        </authorList>
    </citation>
    <scope>NUCLEOTIDE SEQUENCE</scope>
</reference>
<keyword evidence="7" id="KW-0764">Sulfate transport</keyword>
<dbReference type="InterPro" id="IPR008995">
    <property type="entry name" value="Mo/tungstate-bd_C_term_dom"/>
</dbReference>
<evidence type="ECO:0000256" key="1">
    <source>
        <dbReference type="ARBA" id="ARBA00022448"/>
    </source>
</evidence>
<dbReference type="SUPFAM" id="SSF50331">
    <property type="entry name" value="MOP-like"/>
    <property type="match status" value="1"/>
</dbReference>
<dbReference type="AlphaFoldDB" id="A0AA35WE38"/>
<keyword evidence="5 11" id="KW-0067">ATP-binding</keyword>
<evidence type="ECO:0000313" key="11">
    <source>
        <dbReference type="EMBL" id="CAI8017139.1"/>
    </source>
</evidence>
<evidence type="ECO:0000256" key="6">
    <source>
        <dbReference type="ARBA" id="ARBA00023004"/>
    </source>
</evidence>
<dbReference type="PROSITE" id="PS50893">
    <property type="entry name" value="ABC_TRANSPORTER_2"/>
    <property type="match status" value="1"/>
</dbReference>
<comment type="caution">
    <text evidence="11">The sequence shown here is derived from an EMBL/GenBank/DDBJ whole genome shotgun (WGS) entry which is preliminary data.</text>
</comment>
<dbReference type="PANTHER" id="PTHR42781">
    <property type="entry name" value="SPERMIDINE/PUTRESCINE IMPORT ATP-BINDING PROTEIN POTA"/>
    <property type="match status" value="1"/>
</dbReference>